<reference evidence="1" key="1">
    <citation type="journal article" date="2021" name="Environ. Microbiol.">
        <title>Gene family expansions and transcriptome signatures uncover fungal adaptations to wood decay.</title>
        <authorList>
            <person name="Hage H."/>
            <person name="Miyauchi S."/>
            <person name="Viragh M."/>
            <person name="Drula E."/>
            <person name="Min B."/>
            <person name="Chaduli D."/>
            <person name="Navarro D."/>
            <person name="Favel A."/>
            <person name="Norest M."/>
            <person name="Lesage-Meessen L."/>
            <person name="Balint B."/>
            <person name="Merenyi Z."/>
            <person name="de Eugenio L."/>
            <person name="Morin E."/>
            <person name="Martinez A.T."/>
            <person name="Baldrian P."/>
            <person name="Stursova M."/>
            <person name="Martinez M.J."/>
            <person name="Novotny C."/>
            <person name="Magnuson J.K."/>
            <person name="Spatafora J.W."/>
            <person name="Maurice S."/>
            <person name="Pangilinan J."/>
            <person name="Andreopoulos W."/>
            <person name="LaButti K."/>
            <person name="Hundley H."/>
            <person name="Na H."/>
            <person name="Kuo A."/>
            <person name="Barry K."/>
            <person name="Lipzen A."/>
            <person name="Henrissat B."/>
            <person name="Riley R."/>
            <person name="Ahrendt S."/>
            <person name="Nagy L.G."/>
            <person name="Grigoriev I.V."/>
            <person name="Martin F."/>
            <person name="Rosso M.N."/>
        </authorList>
    </citation>
    <scope>NUCLEOTIDE SEQUENCE</scope>
    <source>
        <strain evidence="1">CBS 384.51</strain>
    </source>
</reference>
<proteinExistence type="predicted"/>
<organism evidence="1 2">
    <name type="scientific">Irpex rosettiformis</name>
    <dbReference type="NCBI Taxonomy" id="378272"/>
    <lineage>
        <taxon>Eukaryota</taxon>
        <taxon>Fungi</taxon>
        <taxon>Dikarya</taxon>
        <taxon>Basidiomycota</taxon>
        <taxon>Agaricomycotina</taxon>
        <taxon>Agaricomycetes</taxon>
        <taxon>Polyporales</taxon>
        <taxon>Irpicaceae</taxon>
        <taxon>Irpex</taxon>
    </lineage>
</organism>
<sequence>MPSLGALGSNKKQIAIKHADGEPLTRSDLQYDLLYYLFSDTRAVFTDPHTTLKGDSPGTKVTFRDLYVNALVHSPRCSKVSRNKLLANPQFADKFAKISLLSNINRINTTMAFFPEMRTTLRTYHPVPSLQKTEGSNLQDAPRIKNLLKFCLLTNEVQNTPVTTADVLKRIRSGIVPPTSIVNLIFIFQSHSSMLAQAHFPSSVTFELQDFFTPINISSESRVRVFLWLCYHYYEGSSPNPFDDTYSALHPGTIPKLYSLSPEEALLENVDTTEEKVWGERMTNQRRLFLLTKNKPLSLTEDLGHITESVPSAPIQKAKGGRGGRGGSRGIGRRMRVTEGRILPLAGPSSSTARSAPIHSRDGSNPIAPRKALRTMRYIVANPVLVHRHSLKPPVVHRQLSLP</sequence>
<name>A0ACB8ULC1_9APHY</name>
<dbReference type="Proteomes" id="UP001055072">
    <property type="component" value="Unassembled WGS sequence"/>
</dbReference>
<protein>
    <submittedName>
        <fullName evidence="1">Uncharacterized protein</fullName>
    </submittedName>
</protein>
<evidence type="ECO:0000313" key="2">
    <source>
        <dbReference type="Proteomes" id="UP001055072"/>
    </source>
</evidence>
<dbReference type="EMBL" id="MU274900">
    <property type="protein sequence ID" value="KAI0094599.1"/>
    <property type="molecule type" value="Genomic_DNA"/>
</dbReference>
<comment type="caution">
    <text evidence="1">The sequence shown here is derived from an EMBL/GenBank/DDBJ whole genome shotgun (WGS) entry which is preliminary data.</text>
</comment>
<keyword evidence="2" id="KW-1185">Reference proteome</keyword>
<gene>
    <name evidence="1" type="ORF">BDY19DRAFT_901750</name>
</gene>
<evidence type="ECO:0000313" key="1">
    <source>
        <dbReference type="EMBL" id="KAI0094599.1"/>
    </source>
</evidence>
<accession>A0ACB8ULC1</accession>